<dbReference type="InterPro" id="IPR014710">
    <property type="entry name" value="RmlC-like_jellyroll"/>
</dbReference>
<dbReference type="AlphaFoldDB" id="A3K855"/>
<dbReference type="CDD" id="cd00093">
    <property type="entry name" value="HTH_XRE"/>
    <property type="match status" value="1"/>
</dbReference>
<gene>
    <name evidence="3" type="ORF">SSE37_09773</name>
</gene>
<reference evidence="3 4" key="1">
    <citation type="submission" date="2006-06" db="EMBL/GenBank/DDBJ databases">
        <authorList>
            <person name="Moran M.A."/>
            <person name="Ferriera S."/>
            <person name="Johnson J."/>
            <person name="Kravitz S."/>
            <person name="Beeson K."/>
            <person name="Sutton G."/>
            <person name="Rogers Y.-H."/>
            <person name="Friedman R."/>
            <person name="Frazier M."/>
            <person name="Venter J.C."/>
        </authorList>
    </citation>
    <scope>NUCLEOTIDE SEQUENCE [LARGE SCALE GENOMIC DNA]</scope>
    <source>
        <strain evidence="3 4">E-37</strain>
    </source>
</reference>
<dbReference type="InterPro" id="IPR001387">
    <property type="entry name" value="Cro/C1-type_HTH"/>
</dbReference>
<dbReference type="EMBL" id="AAYA01000014">
    <property type="protein sequence ID" value="EBA06534.1"/>
    <property type="molecule type" value="Genomic_DNA"/>
</dbReference>
<dbReference type="Pfam" id="PF01381">
    <property type="entry name" value="HTH_3"/>
    <property type="match status" value="1"/>
</dbReference>
<dbReference type="InterPro" id="IPR011051">
    <property type="entry name" value="RmlC_Cupin_sf"/>
</dbReference>
<dbReference type="PANTHER" id="PTHR46797">
    <property type="entry name" value="HTH-TYPE TRANSCRIPTIONAL REGULATOR"/>
    <property type="match status" value="1"/>
</dbReference>
<dbReference type="SUPFAM" id="SSF47413">
    <property type="entry name" value="lambda repressor-like DNA-binding domains"/>
    <property type="match status" value="1"/>
</dbReference>
<evidence type="ECO:0000259" key="2">
    <source>
        <dbReference type="PROSITE" id="PS50943"/>
    </source>
</evidence>
<proteinExistence type="predicted"/>
<dbReference type="Gene3D" id="1.10.260.40">
    <property type="entry name" value="lambda repressor-like DNA-binding domains"/>
    <property type="match status" value="1"/>
</dbReference>
<sequence>MTLNDLEARSGVSRATLSRIEKAEASPTAETLGKLATAFAVPISRLIAPLDDVFVPLISGDMQTVWTDEEAGFTRRVVSPRTGTLSFEVIEGTLRPSARISYDSPSVAGQEHHLVLLDGRLRLTVGEDVHDLRPKDCLRYALYGATLFEAGGDGARYFLCIR</sequence>
<comment type="caution">
    <text evidence="3">The sequence shown here is derived from an EMBL/GenBank/DDBJ whole genome shotgun (WGS) entry which is preliminary data.</text>
</comment>
<name>A3K855_SAGS3</name>
<feature type="domain" description="HTH cro/C1-type" evidence="2">
    <location>
        <begin position="1"/>
        <end position="46"/>
    </location>
</feature>
<dbReference type="PROSITE" id="PS50943">
    <property type="entry name" value="HTH_CROC1"/>
    <property type="match status" value="1"/>
</dbReference>
<dbReference type="SUPFAM" id="SSF51182">
    <property type="entry name" value="RmlC-like cupins"/>
    <property type="match status" value="1"/>
</dbReference>
<dbReference type="PANTHER" id="PTHR46797:SF10">
    <property type="entry name" value="BLR1115 PROTEIN"/>
    <property type="match status" value="1"/>
</dbReference>
<dbReference type="CDD" id="cd02209">
    <property type="entry name" value="cupin_XRE_C"/>
    <property type="match status" value="1"/>
</dbReference>
<dbReference type="InterPro" id="IPR050807">
    <property type="entry name" value="TransReg_Diox_bact_type"/>
</dbReference>
<accession>A3K855</accession>
<dbReference type="Gene3D" id="2.60.120.10">
    <property type="entry name" value="Jelly Rolls"/>
    <property type="match status" value="1"/>
</dbReference>
<dbReference type="GO" id="GO:0003677">
    <property type="term" value="F:DNA binding"/>
    <property type="evidence" value="ECO:0007669"/>
    <property type="project" value="UniProtKB-KW"/>
</dbReference>
<dbReference type="InterPro" id="IPR010982">
    <property type="entry name" value="Lambda_DNA-bd_dom_sf"/>
</dbReference>
<dbReference type="RefSeq" id="WP_005862092.1">
    <property type="nucleotide sequence ID" value="NZ_CP155729.1"/>
</dbReference>
<organism evidence="3 4">
    <name type="scientific">Sagittula stellata (strain ATCC 700073 / DSM 11524 / E-37)</name>
    <dbReference type="NCBI Taxonomy" id="388399"/>
    <lineage>
        <taxon>Bacteria</taxon>
        <taxon>Pseudomonadati</taxon>
        <taxon>Pseudomonadota</taxon>
        <taxon>Alphaproteobacteria</taxon>
        <taxon>Rhodobacterales</taxon>
        <taxon>Roseobacteraceae</taxon>
        <taxon>Sagittula</taxon>
    </lineage>
</organism>
<dbReference type="SMART" id="SM00530">
    <property type="entry name" value="HTH_XRE"/>
    <property type="match status" value="1"/>
</dbReference>
<evidence type="ECO:0000313" key="3">
    <source>
        <dbReference type="EMBL" id="EBA06534.1"/>
    </source>
</evidence>
<keyword evidence="1 3" id="KW-0238">DNA-binding</keyword>
<dbReference type="GO" id="GO:0003700">
    <property type="term" value="F:DNA-binding transcription factor activity"/>
    <property type="evidence" value="ECO:0007669"/>
    <property type="project" value="TreeGrafter"/>
</dbReference>
<keyword evidence="4" id="KW-1185">Reference proteome</keyword>
<dbReference type="eggNOG" id="COG1396">
    <property type="taxonomic scope" value="Bacteria"/>
</dbReference>
<protein>
    <submittedName>
        <fullName evidence="3">Putative DNA-binding protein</fullName>
    </submittedName>
</protein>
<dbReference type="GO" id="GO:0005829">
    <property type="term" value="C:cytosol"/>
    <property type="evidence" value="ECO:0007669"/>
    <property type="project" value="TreeGrafter"/>
</dbReference>
<evidence type="ECO:0000256" key="1">
    <source>
        <dbReference type="ARBA" id="ARBA00023125"/>
    </source>
</evidence>
<dbReference type="Proteomes" id="UP000005713">
    <property type="component" value="Unassembled WGS sequence"/>
</dbReference>
<evidence type="ECO:0000313" key="4">
    <source>
        <dbReference type="Proteomes" id="UP000005713"/>
    </source>
</evidence>